<dbReference type="AlphaFoldDB" id="A0A7Y7IVW5"/>
<sequence>MAMMNFTRSSREIFIRRVDENRYAVGGLKSNQEKEFFLSNGLKASKMQPFGNIYLRPA</sequence>
<dbReference type="RefSeq" id="WP_176640051.1">
    <property type="nucleotide sequence ID" value="NZ_JABXXP010000155.1"/>
</dbReference>
<organism evidence="1 2">
    <name type="scientific">Nguyenibacter vanlangensis</name>
    <dbReference type="NCBI Taxonomy" id="1216886"/>
    <lineage>
        <taxon>Bacteria</taxon>
        <taxon>Pseudomonadati</taxon>
        <taxon>Pseudomonadota</taxon>
        <taxon>Alphaproteobacteria</taxon>
        <taxon>Acetobacterales</taxon>
        <taxon>Acetobacteraceae</taxon>
        <taxon>Nguyenibacter</taxon>
    </lineage>
</organism>
<protein>
    <submittedName>
        <fullName evidence="1">Uncharacterized protein</fullName>
    </submittedName>
</protein>
<proteinExistence type="predicted"/>
<comment type="caution">
    <text evidence="1">The sequence shown here is derived from an EMBL/GenBank/DDBJ whole genome shotgun (WGS) entry which is preliminary data.</text>
</comment>
<dbReference type="EMBL" id="JABXXP010000155">
    <property type="protein sequence ID" value="NVN11331.1"/>
    <property type="molecule type" value="Genomic_DNA"/>
</dbReference>
<evidence type="ECO:0000313" key="2">
    <source>
        <dbReference type="Proteomes" id="UP000534870"/>
    </source>
</evidence>
<dbReference type="Proteomes" id="UP000534870">
    <property type="component" value="Unassembled WGS sequence"/>
</dbReference>
<reference evidence="1 2" key="1">
    <citation type="submission" date="2020-06" db="EMBL/GenBank/DDBJ databases">
        <title>Description of novel acetic acid bacteria.</title>
        <authorList>
            <person name="Sombolestani A."/>
        </authorList>
    </citation>
    <scope>NUCLEOTIDE SEQUENCE [LARGE SCALE GENOMIC DNA]</scope>
    <source>
        <strain evidence="1 2">LMG 31431</strain>
    </source>
</reference>
<gene>
    <name evidence="1" type="ORF">HUK84_09335</name>
</gene>
<name>A0A7Y7IVW5_9PROT</name>
<evidence type="ECO:0000313" key="1">
    <source>
        <dbReference type="EMBL" id="NVN11331.1"/>
    </source>
</evidence>
<accession>A0A7Y7IVW5</accession>